<accession>A0A4Y1ZDZ8</accession>
<comment type="caution">
    <text evidence="2">The sequence shown here is derived from an EMBL/GenBank/DDBJ whole genome shotgun (WGS) entry which is preliminary data.</text>
</comment>
<sequence>MPVYCIIAAAARLPRAHREPPQTGQESGVSLARINKGDPAGVSHLRV</sequence>
<dbReference type="Proteomes" id="UP000319716">
    <property type="component" value="Unassembled WGS sequence"/>
</dbReference>
<feature type="region of interest" description="Disordered" evidence="1">
    <location>
        <begin position="15"/>
        <end position="47"/>
    </location>
</feature>
<evidence type="ECO:0000313" key="3">
    <source>
        <dbReference type="Proteomes" id="UP000319716"/>
    </source>
</evidence>
<dbReference type="AlphaFoldDB" id="A0A4Y1ZDZ8"/>
<organism evidence="2 3">
    <name type="scientific">Sporolactobacillus inulinus</name>
    <dbReference type="NCBI Taxonomy" id="2078"/>
    <lineage>
        <taxon>Bacteria</taxon>
        <taxon>Bacillati</taxon>
        <taxon>Bacillota</taxon>
        <taxon>Bacilli</taxon>
        <taxon>Bacillales</taxon>
        <taxon>Sporolactobacillaceae</taxon>
        <taxon>Sporolactobacillus</taxon>
    </lineage>
</organism>
<evidence type="ECO:0000313" key="2">
    <source>
        <dbReference type="EMBL" id="GAY77259.1"/>
    </source>
</evidence>
<reference evidence="2 3" key="1">
    <citation type="submission" date="2017-11" db="EMBL/GenBank/DDBJ databases">
        <title>Draft Genome Sequence of Sporolactobacillus inulinus NBRC 111894 Isolated from Koso, a Japanese Sugar-Vegetable Fermented Beverage.</title>
        <authorList>
            <person name="Chiou T.Y."/>
            <person name="Oshima K."/>
            <person name="Suda W."/>
            <person name="Hattori M."/>
            <person name="Takahashi T."/>
        </authorList>
    </citation>
    <scope>NUCLEOTIDE SEQUENCE [LARGE SCALE GENOMIC DNA]</scope>
    <source>
        <strain evidence="2 3">NBRC111894</strain>
    </source>
</reference>
<proteinExistence type="predicted"/>
<dbReference type="EMBL" id="BEXB01000023">
    <property type="protein sequence ID" value="GAY77259.1"/>
    <property type="molecule type" value="Genomic_DNA"/>
</dbReference>
<evidence type="ECO:0000256" key="1">
    <source>
        <dbReference type="SAM" id="MobiDB-lite"/>
    </source>
</evidence>
<name>A0A4Y1ZDZ8_9BACL</name>
<protein>
    <submittedName>
        <fullName evidence="2">Uncharacterized protein</fullName>
    </submittedName>
</protein>
<gene>
    <name evidence="2" type="ORF">NBRC111894_2813</name>
</gene>